<dbReference type="Proteomes" id="UP000306477">
    <property type="component" value="Unassembled WGS sequence"/>
</dbReference>
<feature type="binding site" evidence="8">
    <location>
        <position position="222"/>
    </location>
    <ligand>
        <name>shikimate</name>
        <dbReference type="ChEBI" id="CHEBI:36208"/>
    </ligand>
</feature>
<dbReference type="SUPFAM" id="SSF51735">
    <property type="entry name" value="NAD(P)-binding Rossmann-fold domains"/>
    <property type="match status" value="1"/>
</dbReference>
<feature type="binding site" evidence="8">
    <location>
        <position position="62"/>
    </location>
    <ligand>
        <name>shikimate</name>
        <dbReference type="ChEBI" id="CHEBI:36208"/>
    </ligand>
</feature>
<dbReference type="Pfam" id="PF18317">
    <property type="entry name" value="SDH_C"/>
    <property type="match status" value="1"/>
</dbReference>
<keyword evidence="3 8" id="KW-0028">Amino-acid biosynthesis</keyword>
<sequence length="281" mass="30615">MEKVYGVIGSPISHSMSPMMHNDLFEHYKLKARYHAFHVPQEGVNAAIEGIKALGIAGINVTIPHKIDVIEYLDEVEEVAANIGAVNTIVNENGKLIGYNTDGNGFIRSLNQVISNEELCSAKVLIIGAGGAARGIFISLAAMGVKNIDIVNRTMERAHSIIDDCKFPVDSHGLGFAEAEADLGKYQVIVNTTSVGMHPNVDEMPLSLENITPKTIVSDIIYNPFETKLLQEATRRGAITQNGIGMFVYQGALAFEKWTGIFPDTDRMERLVTRLLGGKTC</sequence>
<feature type="binding site" evidence="8">
    <location>
        <begin position="15"/>
        <end position="17"/>
    </location>
    <ligand>
        <name>shikimate</name>
        <dbReference type="ChEBI" id="CHEBI:36208"/>
    </ligand>
</feature>
<dbReference type="AlphaFoldDB" id="A0A4S3PZJ9"/>
<evidence type="ECO:0000256" key="6">
    <source>
        <dbReference type="ARBA" id="ARBA00023141"/>
    </source>
</evidence>
<feature type="domain" description="Shikimate dehydrogenase substrate binding N-terminal" evidence="10">
    <location>
        <begin position="7"/>
        <end position="89"/>
    </location>
</feature>
<comment type="caution">
    <text evidence="12">The sequence shown here is derived from an EMBL/GenBank/DDBJ whole genome shotgun (WGS) entry which is preliminary data.</text>
</comment>
<feature type="binding site" evidence="8">
    <location>
        <begin position="152"/>
        <end position="157"/>
    </location>
    <ligand>
        <name>NADP(+)</name>
        <dbReference type="ChEBI" id="CHEBI:58349"/>
    </ligand>
</feature>
<evidence type="ECO:0000313" key="13">
    <source>
        <dbReference type="Proteomes" id="UP000306477"/>
    </source>
</evidence>
<keyword evidence="6 8" id="KW-0057">Aromatic amino acid biosynthesis</keyword>
<dbReference type="InterPro" id="IPR013708">
    <property type="entry name" value="Shikimate_DH-bd_N"/>
</dbReference>
<comment type="function">
    <text evidence="8">Involved in the biosynthesis of the chorismate, which leads to the biosynthesis of aromatic amino acids. Catalyzes the reversible NADPH linked reduction of 3-dehydroshikimate (DHSA) to yield shikimate (SA).</text>
</comment>
<comment type="pathway">
    <text evidence="1 8">Metabolic intermediate biosynthesis; chorismate biosynthesis; chorismate from D-erythrose 4-phosphate and phosphoenolpyruvate: step 4/7.</text>
</comment>
<dbReference type="InterPro" id="IPR006151">
    <property type="entry name" value="Shikm_DH/Glu-tRNA_Rdtase"/>
</dbReference>
<evidence type="ECO:0000256" key="2">
    <source>
        <dbReference type="ARBA" id="ARBA00012962"/>
    </source>
</evidence>
<dbReference type="InterPro" id="IPR036291">
    <property type="entry name" value="NAD(P)-bd_dom_sf"/>
</dbReference>
<dbReference type="InterPro" id="IPR022893">
    <property type="entry name" value="Shikimate_DH_fam"/>
</dbReference>
<feature type="binding site" evidence="8">
    <location>
        <position position="220"/>
    </location>
    <ligand>
        <name>NADP(+)</name>
        <dbReference type="ChEBI" id="CHEBI:58349"/>
    </ligand>
</feature>
<evidence type="ECO:0000259" key="9">
    <source>
        <dbReference type="Pfam" id="PF01488"/>
    </source>
</evidence>
<dbReference type="HAMAP" id="MF_00222">
    <property type="entry name" value="Shikimate_DH_AroE"/>
    <property type="match status" value="1"/>
</dbReference>
<dbReference type="STRING" id="1033734.GCA_000285535_03578"/>
<dbReference type="GO" id="GO:0004764">
    <property type="term" value="F:shikimate 3-dehydrogenase (NADP+) activity"/>
    <property type="evidence" value="ECO:0007669"/>
    <property type="project" value="UniProtKB-UniRule"/>
</dbReference>
<feature type="binding site" evidence="8">
    <location>
        <position position="243"/>
    </location>
    <ligand>
        <name>NADP(+)</name>
        <dbReference type="ChEBI" id="CHEBI:58349"/>
    </ligand>
</feature>
<feature type="domain" description="SDH C-terminal" evidence="11">
    <location>
        <begin position="243"/>
        <end position="272"/>
    </location>
</feature>
<dbReference type="Pfam" id="PF08501">
    <property type="entry name" value="Shikimate_dh_N"/>
    <property type="match status" value="1"/>
</dbReference>
<dbReference type="SUPFAM" id="SSF53223">
    <property type="entry name" value="Aminoacid dehydrogenase-like, N-terminal domain"/>
    <property type="match status" value="1"/>
</dbReference>
<dbReference type="NCBIfam" id="NF001319">
    <property type="entry name" value="PRK00258.3-3"/>
    <property type="match status" value="1"/>
</dbReference>
<evidence type="ECO:0000256" key="5">
    <source>
        <dbReference type="ARBA" id="ARBA00023002"/>
    </source>
</evidence>
<gene>
    <name evidence="8" type="primary">aroE</name>
    <name evidence="12" type="ORF">E1I69_00620</name>
</gene>
<comment type="catalytic activity">
    <reaction evidence="7 8">
        <text>shikimate + NADP(+) = 3-dehydroshikimate + NADPH + H(+)</text>
        <dbReference type="Rhea" id="RHEA:17737"/>
        <dbReference type="ChEBI" id="CHEBI:15378"/>
        <dbReference type="ChEBI" id="CHEBI:16630"/>
        <dbReference type="ChEBI" id="CHEBI:36208"/>
        <dbReference type="ChEBI" id="CHEBI:57783"/>
        <dbReference type="ChEBI" id="CHEBI:58349"/>
        <dbReference type="EC" id="1.1.1.25"/>
    </reaction>
</comment>
<dbReference type="InterPro" id="IPR041121">
    <property type="entry name" value="SDH_C"/>
</dbReference>
<dbReference type="PANTHER" id="PTHR21089:SF1">
    <property type="entry name" value="BIFUNCTIONAL 3-DEHYDROQUINATE DEHYDRATASE_SHIKIMATE DEHYDROGENASE, CHLOROPLASTIC"/>
    <property type="match status" value="1"/>
</dbReference>
<dbReference type="NCBIfam" id="TIGR00507">
    <property type="entry name" value="aroE"/>
    <property type="match status" value="1"/>
</dbReference>
<dbReference type="GO" id="GO:0050661">
    <property type="term" value="F:NADP binding"/>
    <property type="evidence" value="ECO:0007669"/>
    <property type="project" value="InterPro"/>
</dbReference>
<dbReference type="GO" id="GO:0009423">
    <property type="term" value="P:chorismate biosynthetic process"/>
    <property type="evidence" value="ECO:0007669"/>
    <property type="project" value="UniProtKB-UniRule"/>
</dbReference>
<keyword evidence="5 8" id="KW-0560">Oxidoreductase</keyword>
<evidence type="ECO:0000256" key="4">
    <source>
        <dbReference type="ARBA" id="ARBA00022857"/>
    </source>
</evidence>
<evidence type="ECO:0000256" key="1">
    <source>
        <dbReference type="ARBA" id="ARBA00004871"/>
    </source>
</evidence>
<dbReference type="UniPathway" id="UPA00053">
    <property type="reaction ID" value="UER00087"/>
</dbReference>
<evidence type="ECO:0000256" key="3">
    <source>
        <dbReference type="ARBA" id="ARBA00022605"/>
    </source>
</evidence>
<dbReference type="Pfam" id="PF01488">
    <property type="entry name" value="Shikimate_DH"/>
    <property type="match status" value="1"/>
</dbReference>
<dbReference type="InterPro" id="IPR011342">
    <property type="entry name" value="Shikimate_DH"/>
</dbReference>
<dbReference type="InterPro" id="IPR046346">
    <property type="entry name" value="Aminoacid_DH-like_N_sf"/>
</dbReference>
<protein>
    <recommendedName>
        <fullName evidence="2 8">Shikimate dehydrogenase (NADP(+))</fullName>
        <shortName evidence="8">SDH</shortName>
        <ecNumber evidence="2 8">1.1.1.25</ecNumber>
    </recommendedName>
</protein>
<evidence type="ECO:0000256" key="7">
    <source>
        <dbReference type="ARBA" id="ARBA00049442"/>
    </source>
</evidence>
<comment type="similarity">
    <text evidence="8">Belongs to the shikimate dehydrogenase family.</text>
</comment>
<evidence type="ECO:0000259" key="10">
    <source>
        <dbReference type="Pfam" id="PF08501"/>
    </source>
</evidence>
<feature type="binding site" evidence="8">
    <location>
        <position position="78"/>
    </location>
    <ligand>
        <name>NADP(+)</name>
        <dbReference type="ChEBI" id="CHEBI:58349"/>
    </ligand>
</feature>
<dbReference type="GO" id="GO:0009073">
    <property type="term" value="P:aromatic amino acid family biosynthetic process"/>
    <property type="evidence" value="ECO:0007669"/>
    <property type="project" value="UniProtKB-KW"/>
</dbReference>
<organism evidence="12 13">
    <name type="scientific">Bacillus timonensis</name>
    <dbReference type="NCBI Taxonomy" id="1033734"/>
    <lineage>
        <taxon>Bacteria</taxon>
        <taxon>Bacillati</taxon>
        <taxon>Bacillota</taxon>
        <taxon>Bacilli</taxon>
        <taxon>Bacillales</taxon>
        <taxon>Bacillaceae</taxon>
        <taxon>Bacillus</taxon>
    </lineage>
</organism>
<dbReference type="PANTHER" id="PTHR21089">
    <property type="entry name" value="SHIKIMATE DEHYDROGENASE"/>
    <property type="match status" value="1"/>
</dbReference>
<accession>A0A4S3PZJ9</accession>
<dbReference type="CDD" id="cd01065">
    <property type="entry name" value="NAD_bind_Shikimate_DH"/>
    <property type="match status" value="1"/>
</dbReference>
<comment type="subunit">
    <text evidence="8">Homodimer.</text>
</comment>
<evidence type="ECO:0000313" key="12">
    <source>
        <dbReference type="EMBL" id="THE15387.1"/>
    </source>
</evidence>
<reference evidence="12 13" key="1">
    <citation type="journal article" date="2019" name="Indoor Air">
        <title>Impacts of indoor surface finishes on bacterial viability.</title>
        <authorList>
            <person name="Hu J."/>
            <person name="Maamar S.B."/>
            <person name="Glawe A.J."/>
            <person name="Gottel N."/>
            <person name="Gilbert J.A."/>
            <person name="Hartmann E.M."/>
        </authorList>
    </citation>
    <scope>NUCLEOTIDE SEQUENCE [LARGE SCALE GENOMIC DNA]</scope>
    <source>
        <strain evidence="12 13">AF060A6</strain>
    </source>
</reference>
<dbReference type="EC" id="1.1.1.25" evidence="2 8"/>
<feature type="binding site" evidence="8">
    <location>
        <position position="250"/>
    </location>
    <ligand>
        <name>shikimate</name>
        <dbReference type="ChEBI" id="CHEBI:36208"/>
    </ligand>
</feature>
<name>A0A4S3PZJ9_9BACI</name>
<dbReference type="Gene3D" id="3.40.50.720">
    <property type="entry name" value="NAD(P)-binding Rossmann-like Domain"/>
    <property type="match status" value="1"/>
</dbReference>
<proteinExistence type="inferred from homology"/>
<keyword evidence="13" id="KW-1185">Reference proteome</keyword>
<dbReference type="GO" id="GO:0019632">
    <property type="term" value="P:shikimate metabolic process"/>
    <property type="evidence" value="ECO:0007669"/>
    <property type="project" value="InterPro"/>
</dbReference>
<evidence type="ECO:0000256" key="8">
    <source>
        <dbReference type="HAMAP-Rule" id="MF_00222"/>
    </source>
</evidence>
<dbReference type="EMBL" id="SLUB01000001">
    <property type="protein sequence ID" value="THE15387.1"/>
    <property type="molecule type" value="Genomic_DNA"/>
</dbReference>
<dbReference type="GO" id="GO:0005829">
    <property type="term" value="C:cytosol"/>
    <property type="evidence" value="ECO:0007669"/>
    <property type="project" value="TreeGrafter"/>
</dbReference>
<dbReference type="RefSeq" id="WP_136377707.1">
    <property type="nucleotide sequence ID" value="NZ_SLUB01000001.1"/>
</dbReference>
<dbReference type="Gene3D" id="3.40.50.10860">
    <property type="entry name" value="Leucine Dehydrogenase, chain A, domain 1"/>
    <property type="match status" value="1"/>
</dbReference>
<feature type="binding site" evidence="8">
    <location>
        <begin position="128"/>
        <end position="132"/>
    </location>
    <ligand>
        <name>NADP(+)</name>
        <dbReference type="ChEBI" id="CHEBI:58349"/>
    </ligand>
</feature>
<dbReference type="OrthoDB" id="9792692at2"/>
<feature type="binding site" evidence="8">
    <location>
        <position position="102"/>
    </location>
    <ligand>
        <name>shikimate</name>
        <dbReference type="ChEBI" id="CHEBI:36208"/>
    </ligand>
</feature>
<feature type="binding site" evidence="8">
    <location>
        <position position="87"/>
    </location>
    <ligand>
        <name>shikimate</name>
        <dbReference type="ChEBI" id="CHEBI:36208"/>
    </ligand>
</feature>
<keyword evidence="4 8" id="KW-0521">NADP</keyword>
<feature type="domain" description="Quinate/shikimate 5-dehydrogenase/glutamyl-tRNA reductase" evidence="9">
    <location>
        <begin position="118"/>
        <end position="194"/>
    </location>
</feature>
<evidence type="ECO:0000259" key="11">
    <source>
        <dbReference type="Pfam" id="PF18317"/>
    </source>
</evidence>
<dbReference type="GO" id="GO:0008652">
    <property type="term" value="P:amino acid biosynthetic process"/>
    <property type="evidence" value="ECO:0007669"/>
    <property type="project" value="UniProtKB-KW"/>
</dbReference>
<feature type="active site" description="Proton acceptor" evidence="8">
    <location>
        <position position="66"/>
    </location>
</feature>